<dbReference type="Pfam" id="PF00789">
    <property type="entry name" value="UBX"/>
    <property type="match status" value="1"/>
</dbReference>
<dbReference type="EMBL" id="SBIQ01000274">
    <property type="protein sequence ID" value="KAF7681024.1"/>
    <property type="molecule type" value="Genomic_DNA"/>
</dbReference>
<evidence type="ECO:0000313" key="3">
    <source>
        <dbReference type="Proteomes" id="UP001516464"/>
    </source>
</evidence>
<name>A0ABQ7HWC0_9MICR</name>
<protein>
    <submittedName>
        <fullName evidence="2">UBX domain-containing protein 4</fullName>
    </submittedName>
</protein>
<proteinExistence type="predicted"/>
<comment type="caution">
    <text evidence="2">The sequence shown here is derived from an EMBL/GenBank/DDBJ whole genome shotgun (WGS) entry which is preliminary data.</text>
</comment>
<reference evidence="2 3" key="1">
    <citation type="submission" date="2019-01" db="EMBL/GenBank/DDBJ databases">
        <title>Genomes sequencing and comparative genomics of infectious freshwater microsporidia, Cucumispora dikerogammari and Thelohania contejeani.</title>
        <authorList>
            <person name="Cormier A."/>
            <person name="Giraud I."/>
            <person name="Wattier R."/>
            <person name="Teixeira M."/>
            <person name="Grandjean F."/>
            <person name="Rigaud T."/>
            <person name="Cordaux R."/>
        </authorList>
    </citation>
    <scope>NUCLEOTIDE SEQUENCE [LARGE SCALE GENOMIC DNA]</scope>
    <source>
        <strain evidence="2">T1</strain>
        <tissue evidence="2">Spores</tissue>
    </source>
</reference>
<accession>A0ABQ7HWC0</accession>
<dbReference type="Gene3D" id="3.10.20.90">
    <property type="entry name" value="Phosphatidylinositol 3-kinase Catalytic Subunit, Chain A, domain 1"/>
    <property type="match status" value="1"/>
</dbReference>
<dbReference type="Proteomes" id="UP001516464">
    <property type="component" value="Unassembled WGS sequence"/>
</dbReference>
<sequence>MDEEKVFEYLLKQGFDGEMIRRAMKLSNSCDIDIIVSYIEAIQEGNEEIRRQEMALAEQDFKENFEMERLKIEIKEREMQRKKDEAYRQKLIEQIKYDRMEREAINSENAKKIVKTVKIEEQKYDCRIKLRFEDGSSFIVGFNGNPTTEDLFNRILNLGKYSQFQVFTINPSKEIINDGKTLRELNFFPTETLLIKSK</sequence>
<dbReference type="InterPro" id="IPR001012">
    <property type="entry name" value="UBX_dom"/>
</dbReference>
<gene>
    <name evidence="2" type="primary">ubxn-4</name>
    <name evidence="2" type="ORF">TCON_2365</name>
</gene>
<keyword evidence="3" id="KW-1185">Reference proteome</keyword>
<dbReference type="SUPFAM" id="SSF54236">
    <property type="entry name" value="Ubiquitin-like"/>
    <property type="match status" value="1"/>
</dbReference>
<feature type="domain" description="UBX" evidence="1">
    <location>
        <begin position="121"/>
        <end position="195"/>
    </location>
</feature>
<organism evidence="2 3">
    <name type="scientific">Astathelohania contejeani</name>
    <dbReference type="NCBI Taxonomy" id="164912"/>
    <lineage>
        <taxon>Eukaryota</taxon>
        <taxon>Fungi</taxon>
        <taxon>Fungi incertae sedis</taxon>
        <taxon>Microsporidia</taxon>
        <taxon>Astathelohaniidae</taxon>
        <taxon>Astathelohania</taxon>
    </lineage>
</organism>
<dbReference type="CDD" id="cd01767">
    <property type="entry name" value="UBX"/>
    <property type="match status" value="1"/>
</dbReference>
<evidence type="ECO:0000313" key="2">
    <source>
        <dbReference type="EMBL" id="KAF7681024.1"/>
    </source>
</evidence>
<evidence type="ECO:0000259" key="1">
    <source>
        <dbReference type="PROSITE" id="PS50033"/>
    </source>
</evidence>
<dbReference type="SMART" id="SM00166">
    <property type="entry name" value="UBX"/>
    <property type="match status" value="1"/>
</dbReference>
<dbReference type="PROSITE" id="PS50033">
    <property type="entry name" value="UBX"/>
    <property type="match status" value="1"/>
</dbReference>
<dbReference type="InterPro" id="IPR029071">
    <property type="entry name" value="Ubiquitin-like_domsf"/>
</dbReference>